<sequence length="52" mass="6193">MIIANFKFANSYHGFYQLKLRLEQLSPLKQDIQITLKSTGHYNYNLVDFLKE</sequence>
<reference evidence="1 2" key="1">
    <citation type="submission" date="2011-05" db="EMBL/GenBank/DDBJ databases">
        <authorList>
            <person name="Durkin A.S."/>
            <person name="McCorrison J."/>
            <person name="Torralba M."/>
            <person name="Gillis M."/>
            <person name="Methe B."/>
            <person name="Sutton G."/>
            <person name="Nelson K.E."/>
        </authorList>
    </citation>
    <scope>NUCLEOTIDE SEQUENCE [LARGE SCALE GENOMIC DNA]</scope>
    <source>
        <strain evidence="1 2">ATCC 51100</strain>
    </source>
</reference>
<protein>
    <submittedName>
        <fullName evidence="1">Conserved domain protein</fullName>
    </submittedName>
</protein>
<dbReference type="EMBL" id="AFUE01000005">
    <property type="protein sequence ID" value="EGU68329.1"/>
    <property type="molecule type" value="Genomic_DNA"/>
</dbReference>
<evidence type="ECO:0000313" key="1">
    <source>
        <dbReference type="EMBL" id="EGU68329.1"/>
    </source>
</evidence>
<evidence type="ECO:0000313" key="2">
    <source>
        <dbReference type="Proteomes" id="UP000004274"/>
    </source>
</evidence>
<accession>A0AAV3EFL4</accession>
<organism evidence="1 2">
    <name type="scientific">Streptococcus cristatus ATCC 51100</name>
    <dbReference type="NCBI Taxonomy" id="889201"/>
    <lineage>
        <taxon>Bacteria</taxon>
        <taxon>Bacillati</taxon>
        <taxon>Bacillota</taxon>
        <taxon>Bacilli</taxon>
        <taxon>Lactobacillales</taxon>
        <taxon>Streptococcaceae</taxon>
        <taxon>Streptococcus</taxon>
    </lineage>
</organism>
<dbReference type="AlphaFoldDB" id="A0AAV3EFL4"/>
<comment type="caution">
    <text evidence="1">The sequence shown here is derived from an EMBL/GenBank/DDBJ whole genome shotgun (WGS) entry which is preliminary data.</text>
</comment>
<proteinExistence type="predicted"/>
<gene>
    <name evidence="1" type="ORF">HMPREF9960_1076</name>
</gene>
<name>A0AAV3EFL4_STRCR</name>
<dbReference type="Proteomes" id="UP000004274">
    <property type="component" value="Unassembled WGS sequence"/>
</dbReference>